<name>A0A200R9K5_MACCD</name>
<dbReference type="PANTHER" id="PTHR32227">
    <property type="entry name" value="GLUCAN ENDO-1,3-BETA-GLUCOSIDASE BG1-RELATED-RELATED"/>
    <property type="match status" value="1"/>
</dbReference>
<sequence length="481" mass="52265">MGWFSLIFGVAVSLFFMVVAVSGIGANWGTQATHPLPPDTVVRLLRDNGIQKVKLFDADAGTLNALGKSGVEVMVGIPNDMLSTMASSVKAAQRWVDKNVSSHISGNAVNIRYVAVGNEPFLQTYNGTFLRTTFPALQNIQAALIKAGLGNQVKVTCPLNADVYESSSGLPSGGDFRADIRDLMIAIVKFLSDNGAPFTVNIYPFISLYTDENFPVEYAFFDGNGSPIVDGGTTYTNMFDANHDTLVWALQKNGFGNLPIIVGEIGWPTDGDRNANLVYAQRFNQGFMTHIATGKGTPMRPGPIDAYLFSLIDEDAKSIDPGNFERHWGIFYFDGVPKYQLNLGTTNTGTLVRAKNVQYLSQKWCVMKPSASLDDPQVALSVSYACSLADCTSLGYGTTCGNLDARGNISYAFNSYYQIQNQVDSACKFPNLSMITKTNPSTDNCRFGIMIEPYAASGELRAGCLQKLMAFIVMVALLFFS</sequence>
<dbReference type="InterPro" id="IPR012946">
    <property type="entry name" value="X8"/>
</dbReference>
<evidence type="ECO:0000256" key="13">
    <source>
        <dbReference type="ARBA" id="ARBA00023288"/>
    </source>
</evidence>
<dbReference type="FunCoup" id="A0A200R9K5">
    <property type="interactions" value="362"/>
</dbReference>
<evidence type="ECO:0000256" key="11">
    <source>
        <dbReference type="ARBA" id="ARBA00023157"/>
    </source>
</evidence>
<dbReference type="SMART" id="SM00768">
    <property type="entry name" value="X8"/>
    <property type="match status" value="1"/>
</dbReference>
<evidence type="ECO:0000256" key="5">
    <source>
        <dbReference type="ARBA" id="ARBA00022475"/>
    </source>
</evidence>
<organism evidence="19 20">
    <name type="scientific">Macleaya cordata</name>
    <name type="common">Five-seeded plume-poppy</name>
    <name type="synonym">Bocconia cordata</name>
    <dbReference type="NCBI Taxonomy" id="56857"/>
    <lineage>
        <taxon>Eukaryota</taxon>
        <taxon>Viridiplantae</taxon>
        <taxon>Streptophyta</taxon>
        <taxon>Embryophyta</taxon>
        <taxon>Tracheophyta</taxon>
        <taxon>Spermatophyta</taxon>
        <taxon>Magnoliopsida</taxon>
        <taxon>Ranunculales</taxon>
        <taxon>Papaveraceae</taxon>
        <taxon>Papaveroideae</taxon>
        <taxon>Macleaya</taxon>
    </lineage>
</organism>
<dbReference type="InterPro" id="IPR044965">
    <property type="entry name" value="Glyco_hydro_17_plant"/>
</dbReference>
<keyword evidence="11" id="KW-1015">Disulfide bond</keyword>
<evidence type="ECO:0000259" key="18">
    <source>
        <dbReference type="SMART" id="SM00768"/>
    </source>
</evidence>
<comment type="catalytic activity">
    <reaction evidence="1">
        <text>Hydrolysis of (1-&gt;3)-beta-D-glucosidic linkages in (1-&gt;3)-beta-D-glucans.</text>
        <dbReference type="EC" id="3.2.1.39"/>
    </reaction>
</comment>
<evidence type="ECO:0000256" key="7">
    <source>
        <dbReference type="ARBA" id="ARBA00022729"/>
    </source>
</evidence>
<evidence type="ECO:0000256" key="6">
    <source>
        <dbReference type="ARBA" id="ARBA00022622"/>
    </source>
</evidence>
<dbReference type="GO" id="GO:0098552">
    <property type="term" value="C:side of membrane"/>
    <property type="evidence" value="ECO:0007669"/>
    <property type="project" value="UniProtKB-KW"/>
</dbReference>
<evidence type="ECO:0000256" key="16">
    <source>
        <dbReference type="RuleBase" id="RU004336"/>
    </source>
</evidence>
<keyword evidence="20" id="KW-1185">Reference proteome</keyword>
<dbReference type="GO" id="GO:0006952">
    <property type="term" value="P:defense response"/>
    <property type="evidence" value="ECO:0007669"/>
    <property type="project" value="UniProtKB-KW"/>
</dbReference>
<dbReference type="OrthoDB" id="1293114at2759"/>
<comment type="subcellular location">
    <subcellularLocation>
        <location evidence="2">Cell membrane</location>
        <topology evidence="2">Lipid-anchor</topology>
        <topology evidence="2">GPI-anchor</topology>
    </subcellularLocation>
</comment>
<dbReference type="Gene3D" id="3.20.20.80">
    <property type="entry name" value="Glycosidases"/>
    <property type="match status" value="1"/>
</dbReference>
<evidence type="ECO:0000256" key="1">
    <source>
        <dbReference type="ARBA" id="ARBA00000382"/>
    </source>
</evidence>
<keyword evidence="9" id="KW-0611">Plant defense</keyword>
<keyword evidence="13" id="KW-0449">Lipoprotein</keyword>
<feature type="chain" id="PRO_5012284170" description="glucan endo-1,3-beta-D-glucosidase" evidence="17">
    <location>
        <begin position="24"/>
        <end position="481"/>
    </location>
</feature>
<dbReference type="GO" id="GO:0042973">
    <property type="term" value="F:glucan endo-1,3-beta-D-glucosidase activity"/>
    <property type="evidence" value="ECO:0007669"/>
    <property type="project" value="UniProtKB-EC"/>
</dbReference>
<dbReference type="Gene3D" id="1.20.58.1040">
    <property type="match status" value="1"/>
</dbReference>
<dbReference type="EC" id="3.2.1.39" evidence="4"/>
<keyword evidence="7 17" id="KW-0732">Signal</keyword>
<dbReference type="InterPro" id="IPR000490">
    <property type="entry name" value="Glyco_hydro_17"/>
</dbReference>
<evidence type="ECO:0000256" key="12">
    <source>
        <dbReference type="ARBA" id="ARBA00023180"/>
    </source>
</evidence>
<evidence type="ECO:0000256" key="17">
    <source>
        <dbReference type="SAM" id="SignalP"/>
    </source>
</evidence>
<accession>A0A200R9K5</accession>
<evidence type="ECO:0000256" key="9">
    <source>
        <dbReference type="ARBA" id="ARBA00022821"/>
    </source>
</evidence>
<dbReference type="Proteomes" id="UP000195402">
    <property type="component" value="Unassembled WGS sequence"/>
</dbReference>
<evidence type="ECO:0000256" key="3">
    <source>
        <dbReference type="ARBA" id="ARBA00008773"/>
    </source>
</evidence>
<feature type="domain" description="X8" evidence="18">
    <location>
        <begin position="363"/>
        <end position="447"/>
    </location>
</feature>
<evidence type="ECO:0000313" key="20">
    <source>
        <dbReference type="Proteomes" id="UP000195402"/>
    </source>
</evidence>
<dbReference type="Pfam" id="PF07983">
    <property type="entry name" value="X8"/>
    <property type="match status" value="1"/>
</dbReference>
<keyword evidence="6" id="KW-0336">GPI-anchor</keyword>
<dbReference type="FunFam" id="3.20.20.80:FF:000008">
    <property type="entry name" value="Glucan endo-1,3-beta-glucosidase 5"/>
    <property type="match status" value="1"/>
</dbReference>
<dbReference type="STRING" id="56857.A0A200R9K5"/>
<proteinExistence type="inferred from homology"/>
<dbReference type="FunFam" id="1.20.58.1040:FF:000002">
    <property type="entry name" value="Glucan endo-1,3-beta-glucosidase 8"/>
    <property type="match status" value="1"/>
</dbReference>
<dbReference type="OMA" id="VACKFPN"/>
<gene>
    <name evidence="19" type="ORF">BVC80_521g146</name>
</gene>
<evidence type="ECO:0000256" key="8">
    <source>
        <dbReference type="ARBA" id="ARBA00022801"/>
    </source>
</evidence>
<comment type="caution">
    <text evidence="19">The sequence shown here is derived from an EMBL/GenBank/DDBJ whole genome shotgun (WGS) entry which is preliminary data.</text>
</comment>
<feature type="signal peptide" evidence="17">
    <location>
        <begin position="1"/>
        <end position="23"/>
    </location>
</feature>
<keyword evidence="10" id="KW-0472">Membrane</keyword>
<dbReference type="AlphaFoldDB" id="A0A200R9K5"/>
<evidence type="ECO:0000256" key="15">
    <source>
        <dbReference type="RuleBase" id="RU004335"/>
    </source>
</evidence>
<evidence type="ECO:0000256" key="14">
    <source>
        <dbReference type="ARBA" id="ARBA00023295"/>
    </source>
</evidence>
<dbReference type="GO" id="GO:0005975">
    <property type="term" value="P:carbohydrate metabolic process"/>
    <property type="evidence" value="ECO:0007669"/>
    <property type="project" value="InterPro"/>
</dbReference>
<keyword evidence="12" id="KW-0325">Glycoprotein</keyword>
<comment type="similarity">
    <text evidence="3 15">Belongs to the glycosyl hydrolase 17 family.</text>
</comment>
<dbReference type="EMBL" id="MVGT01000213">
    <property type="protein sequence ID" value="OVA19333.1"/>
    <property type="molecule type" value="Genomic_DNA"/>
</dbReference>
<dbReference type="InterPro" id="IPR017853">
    <property type="entry name" value="GH"/>
</dbReference>
<keyword evidence="8 16" id="KW-0378">Hydrolase</keyword>
<dbReference type="GO" id="GO:0005886">
    <property type="term" value="C:plasma membrane"/>
    <property type="evidence" value="ECO:0007669"/>
    <property type="project" value="UniProtKB-SubCell"/>
</dbReference>
<keyword evidence="14 16" id="KW-0326">Glycosidase</keyword>
<evidence type="ECO:0000313" key="19">
    <source>
        <dbReference type="EMBL" id="OVA19333.1"/>
    </source>
</evidence>
<evidence type="ECO:0000256" key="2">
    <source>
        <dbReference type="ARBA" id="ARBA00004609"/>
    </source>
</evidence>
<dbReference type="PROSITE" id="PS00587">
    <property type="entry name" value="GLYCOSYL_HYDROL_F17"/>
    <property type="match status" value="1"/>
</dbReference>
<dbReference type="Pfam" id="PF00332">
    <property type="entry name" value="Glyco_hydro_17"/>
    <property type="match status" value="1"/>
</dbReference>
<keyword evidence="5" id="KW-1003">Cell membrane</keyword>
<dbReference type="SUPFAM" id="SSF51445">
    <property type="entry name" value="(Trans)glycosidases"/>
    <property type="match status" value="1"/>
</dbReference>
<reference evidence="19 20" key="1">
    <citation type="journal article" date="2017" name="Mol. Plant">
        <title>The Genome of Medicinal Plant Macleaya cordata Provides New Insights into Benzylisoquinoline Alkaloids Metabolism.</title>
        <authorList>
            <person name="Liu X."/>
            <person name="Liu Y."/>
            <person name="Huang P."/>
            <person name="Ma Y."/>
            <person name="Qing Z."/>
            <person name="Tang Q."/>
            <person name="Cao H."/>
            <person name="Cheng P."/>
            <person name="Zheng Y."/>
            <person name="Yuan Z."/>
            <person name="Zhou Y."/>
            <person name="Liu J."/>
            <person name="Tang Z."/>
            <person name="Zhuo Y."/>
            <person name="Zhang Y."/>
            <person name="Yu L."/>
            <person name="Huang J."/>
            <person name="Yang P."/>
            <person name="Peng Q."/>
            <person name="Zhang J."/>
            <person name="Jiang W."/>
            <person name="Zhang Z."/>
            <person name="Lin K."/>
            <person name="Ro D.K."/>
            <person name="Chen X."/>
            <person name="Xiong X."/>
            <person name="Shang Y."/>
            <person name="Huang S."/>
            <person name="Zeng J."/>
        </authorList>
    </citation>
    <scope>NUCLEOTIDE SEQUENCE [LARGE SCALE GENOMIC DNA]</scope>
    <source>
        <strain evidence="20">cv. BLH2017</strain>
        <tissue evidence="19">Root</tissue>
    </source>
</reference>
<protein>
    <recommendedName>
        <fullName evidence="4">glucan endo-1,3-beta-D-glucosidase</fullName>
        <ecNumber evidence="4">3.2.1.39</ecNumber>
    </recommendedName>
</protein>
<dbReference type="InParanoid" id="A0A200R9K5"/>
<evidence type="ECO:0000256" key="10">
    <source>
        <dbReference type="ARBA" id="ARBA00023136"/>
    </source>
</evidence>
<evidence type="ECO:0000256" key="4">
    <source>
        <dbReference type="ARBA" id="ARBA00012780"/>
    </source>
</evidence>